<evidence type="ECO:0000256" key="1">
    <source>
        <dbReference type="SAM" id="Phobius"/>
    </source>
</evidence>
<dbReference type="AlphaFoldDB" id="A0AAD5VTL5"/>
<feature type="transmembrane region" description="Helical" evidence="1">
    <location>
        <begin position="128"/>
        <end position="149"/>
    </location>
</feature>
<evidence type="ECO:0000313" key="3">
    <source>
        <dbReference type="Proteomes" id="UP001213000"/>
    </source>
</evidence>
<accession>A0AAD5VTL5</accession>
<keyword evidence="1" id="KW-1133">Transmembrane helix</keyword>
<sequence length="255" mass="28920">MLSEQETLVKERHFTPLINLWCPGPHSLQASSSASSAYFSFIMAFHPIRIILYLFFFCFSVILMGLTAYRIHSTKSKSAPDVLTDRTHFSTPIIAELLTTAILGTLFSLFMLYCLLAKVGRGPLGVYAFEHLWLALLFIFSLVGAGVVTHEFSNLRWCRYTLACRILEAIKAFSWIFWGWTIFLILASLGNMLRNHASFTGPVHGRRDTMGSYPAETRTTESRFYDQQQPATYGHDGLVRDVEQPGMPQPQHVIE</sequence>
<organism evidence="2 3">
    <name type="scientific">Leucocoprinus birnbaumii</name>
    <dbReference type="NCBI Taxonomy" id="56174"/>
    <lineage>
        <taxon>Eukaryota</taxon>
        <taxon>Fungi</taxon>
        <taxon>Dikarya</taxon>
        <taxon>Basidiomycota</taxon>
        <taxon>Agaricomycotina</taxon>
        <taxon>Agaricomycetes</taxon>
        <taxon>Agaricomycetidae</taxon>
        <taxon>Agaricales</taxon>
        <taxon>Agaricineae</taxon>
        <taxon>Agaricaceae</taxon>
        <taxon>Leucocoprinus</taxon>
    </lineage>
</organism>
<name>A0AAD5VTL5_9AGAR</name>
<reference evidence="2" key="1">
    <citation type="submission" date="2022-07" db="EMBL/GenBank/DDBJ databases">
        <title>Genome Sequence of Leucocoprinus birnbaumii.</title>
        <authorList>
            <person name="Buettner E."/>
        </authorList>
    </citation>
    <scope>NUCLEOTIDE SEQUENCE</scope>
    <source>
        <strain evidence="2">VT141</strain>
    </source>
</reference>
<protein>
    <submittedName>
        <fullName evidence="2">Uncharacterized protein</fullName>
    </submittedName>
</protein>
<dbReference type="Proteomes" id="UP001213000">
    <property type="component" value="Unassembled WGS sequence"/>
</dbReference>
<keyword evidence="1" id="KW-0472">Membrane</keyword>
<gene>
    <name evidence="2" type="ORF">NP233_g5264</name>
</gene>
<proteinExistence type="predicted"/>
<comment type="caution">
    <text evidence="2">The sequence shown here is derived from an EMBL/GenBank/DDBJ whole genome shotgun (WGS) entry which is preliminary data.</text>
</comment>
<feature type="transmembrane region" description="Helical" evidence="1">
    <location>
        <begin position="92"/>
        <end position="116"/>
    </location>
</feature>
<keyword evidence="3" id="KW-1185">Reference proteome</keyword>
<feature type="transmembrane region" description="Helical" evidence="1">
    <location>
        <begin position="50"/>
        <end position="72"/>
    </location>
</feature>
<keyword evidence="1" id="KW-0812">Transmembrane</keyword>
<evidence type="ECO:0000313" key="2">
    <source>
        <dbReference type="EMBL" id="KAJ3569111.1"/>
    </source>
</evidence>
<feature type="transmembrane region" description="Helical" evidence="1">
    <location>
        <begin position="169"/>
        <end position="189"/>
    </location>
</feature>
<dbReference type="EMBL" id="JANIEX010000306">
    <property type="protein sequence ID" value="KAJ3569111.1"/>
    <property type="molecule type" value="Genomic_DNA"/>
</dbReference>